<dbReference type="SUPFAM" id="SSF55811">
    <property type="entry name" value="Nudix"/>
    <property type="match status" value="1"/>
</dbReference>
<dbReference type="CDD" id="cd02885">
    <property type="entry name" value="NUDIX_IPP_Isomerase"/>
    <property type="match status" value="1"/>
</dbReference>
<dbReference type="Pfam" id="PF00293">
    <property type="entry name" value="NUDIX"/>
    <property type="match status" value="1"/>
</dbReference>
<comment type="similarity">
    <text evidence="2">Belongs to the IPP isomerase type 1 family.</text>
</comment>
<dbReference type="RefSeq" id="WP_096686323.1">
    <property type="nucleotide sequence ID" value="NZ_AP014564.1"/>
</dbReference>
<protein>
    <recommendedName>
        <fullName evidence="3 10">Isopentenyl-diphosphate delta-isomerase</fullName>
        <ecNumber evidence="3 10">5.3.3.2</ecNumber>
    </recommendedName>
</protein>
<keyword evidence="9 12" id="KW-0413">Isomerase</keyword>
<evidence type="ECO:0000256" key="7">
    <source>
        <dbReference type="ARBA" id="ARBA00023211"/>
    </source>
</evidence>
<dbReference type="InterPro" id="IPR056375">
    <property type="entry name" value="Idi_bact"/>
</dbReference>
<dbReference type="GO" id="GO:0009240">
    <property type="term" value="P:isopentenyl diphosphate biosynthetic process"/>
    <property type="evidence" value="ECO:0007669"/>
    <property type="project" value="TreeGrafter"/>
</dbReference>
<dbReference type="GO" id="GO:0005737">
    <property type="term" value="C:cytoplasm"/>
    <property type="evidence" value="ECO:0007669"/>
    <property type="project" value="TreeGrafter"/>
</dbReference>
<evidence type="ECO:0000313" key="13">
    <source>
        <dbReference type="Proteomes" id="UP000243197"/>
    </source>
</evidence>
<keyword evidence="5" id="KW-0479">Metal-binding</keyword>
<organism evidence="12 13">
    <name type="scientific">Ichthyobacterium seriolicida</name>
    <dbReference type="NCBI Taxonomy" id="242600"/>
    <lineage>
        <taxon>Bacteria</taxon>
        <taxon>Pseudomonadati</taxon>
        <taxon>Bacteroidota</taxon>
        <taxon>Flavobacteriia</taxon>
        <taxon>Flavobacteriales</taxon>
        <taxon>Ichthyobacteriaceae</taxon>
        <taxon>Ichthyobacterium</taxon>
    </lineage>
</organism>
<evidence type="ECO:0000256" key="10">
    <source>
        <dbReference type="NCBIfam" id="TIGR02150"/>
    </source>
</evidence>
<sequence length="181" mass="21334">MTEQQVILVDEKDNFLGTTGKGKAHKEGLLHRAFSIFIINSKGEIMLQKRAKTKYHSPLLWTNTCCSHQIYGETSLQAGRRRLMEEMNIDCELVQVFSFVYKADLDRGLTEHEFDHVLFGYFNGEPILNPDEVEDWKWISIAEIKRDIKINEMEFTPWLKIILDKFSHFFEPENIMNYKKL</sequence>
<dbReference type="AlphaFoldDB" id="A0A1J1E1W0"/>
<dbReference type="NCBIfam" id="NF002995">
    <property type="entry name" value="PRK03759.1"/>
    <property type="match status" value="1"/>
</dbReference>
<reference evidence="12 13" key="1">
    <citation type="submission" date="2014-03" db="EMBL/GenBank/DDBJ databases">
        <title>complete genome sequence of Flavobacteriaceae bacterium JBKA-6.</title>
        <authorList>
            <person name="Takano T."/>
            <person name="Nakamura Y."/>
            <person name="Takuma S."/>
            <person name="Yasuike M."/>
            <person name="Matsuyama T."/>
            <person name="Sakai T."/>
            <person name="Fujiwara A."/>
            <person name="Kimoto K."/>
            <person name="Fukuda Y."/>
            <person name="Kondo H."/>
            <person name="Hirono I."/>
            <person name="Nakayasu C."/>
        </authorList>
    </citation>
    <scope>NUCLEOTIDE SEQUENCE [LARGE SCALE GENOMIC DNA]</scope>
    <source>
        <strain evidence="12 13">JBKA-6</strain>
    </source>
</reference>
<feature type="domain" description="Nudix hydrolase" evidence="11">
    <location>
        <begin position="29"/>
        <end position="161"/>
    </location>
</feature>
<dbReference type="InterPro" id="IPR011876">
    <property type="entry name" value="IsopentenylPP_isomerase_typ1"/>
</dbReference>
<dbReference type="PANTHER" id="PTHR10885">
    <property type="entry name" value="ISOPENTENYL-DIPHOSPHATE DELTA-ISOMERASE"/>
    <property type="match status" value="1"/>
</dbReference>
<comment type="pathway">
    <text evidence="1">Isoprenoid biosynthesis; dimethylallyl diphosphate biosynthesis; dimethylallyl diphosphate from isopentenyl diphosphate: step 1/1.</text>
</comment>
<proteinExistence type="inferred from homology"/>
<gene>
    <name evidence="12" type="ORF">JBKA6_0928</name>
</gene>
<dbReference type="GO" id="GO:0046872">
    <property type="term" value="F:metal ion binding"/>
    <property type="evidence" value="ECO:0007669"/>
    <property type="project" value="UniProtKB-KW"/>
</dbReference>
<dbReference type="GO" id="GO:0050992">
    <property type="term" value="P:dimethylallyl diphosphate biosynthetic process"/>
    <property type="evidence" value="ECO:0007669"/>
    <property type="project" value="UniProtKB-UniPathway"/>
</dbReference>
<name>A0A1J1E1W0_9FLAO</name>
<dbReference type="InterPro" id="IPR015797">
    <property type="entry name" value="NUDIX_hydrolase-like_dom_sf"/>
</dbReference>
<dbReference type="HAMAP" id="MF_00202">
    <property type="entry name" value="Idi"/>
    <property type="match status" value="1"/>
</dbReference>
<evidence type="ECO:0000256" key="6">
    <source>
        <dbReference type="ARBA" id="ARBA00022842"/>
    </source>
</evidence>
<evidence type="ECO:0000256" key="4">
    <source>
        <dbReference type="ARBA" id="ARBA00022490"/>
    </source>
</evidence>
<keyword evidence="4" id="KW-0963">Cytoplasm</keyword>
<dbReference type="NCBIfam" id="TIGR02150">
    <property type="entry name" value="IPP_isom_1"/>
    <property type="match status" value="1"/>
</dbReference>
<evidence type="ECO:0000256" key="9">
    <source>
        <dbReference type="ARBA" id="ARBA00023235"/>
    </source>
</evidence>
<dbReference type="OrthoDB" id="9809458at2"/>
<dbReference type="GO" id="GO:0004452">
    <property type="term" value="F:isopentenyl-diphosphate delta-isomerase activity"/>
    <property type="evidence" value="ECO:0007669"/>
    <property type="project" value="UniProtKB-UniRule"/>
</dbReference>
<dbReference type="KEGG" id="ise:JBKA6_0928"/>
<evidence type="ECO:0000313" key="12">
    <source>
        <dbReference type="EMBL" id="BAV94941.1"/>
    </source>
</evidence>
<keyword evidence="6" id="KW-0460">Magnesium</keyword>
<evidence type="ECO:0000256" key="2">
    <source>
        <dbReference type="ARBA" id="ARBA00007579"/>
    </source>
</evidence>
<dbReference type="PROSITE" id="PS51462">
    <property type="entry name" value="NUDIX"/>
    <property type="match status" value="1"/>
</dbReference>
<dbReference type="UniPathway" id="UPA00059">
    <property type="reaction ID" value="UER00104"/>
</dbReference>
<evidence type="ECO:0000256" key="3">
    <source>
        <dbReference type="ARBA" id="ARBA00012057"/>
    </source>
</evidence>
<dbReference type="EC" id="5.3.3.2" evidence="3 10"/>
<accession>A0A1J1E1W0</accession>
<evidence type="ECO:0000256" key="1">
    <source>
        <dbReference type="ARBA" id="ARBA00004826"/>
    </source>
</evidence>
<dbReference type="Proteomes" id="UP000243197">
    <property type="component" value="Chromosome"/>
</dbReference>
<evidence type="ECO:0000256" key="8">
    <source>
        <dbReference type="ARBA" id="ARBA00023229"/>
    </source>
</evidence>
<dbReference type="PIRSF" id="PIRSF018427">
    <property type="entry name" value="Isopntndiph_ism"/>
    <property type="match status" value="1"/>
</dbReference>
<evidence type="ECO:0000259" key="11">
    <source>
        <dbReference type="PROSITE" id="PS51462"/>
    </source>
</evidence>
<dbReference type="InterPro" id="IPR000086">
    <property type="entry name" value="NUDIX_hydrolase_dom"/>
</dbReference>
<dbReference type="PANTHER" id="PTHR10885:SF0">
    <property type="entry name" value="ISOPENTENYL-DIPHOSPHATE DELTA-ISOMERASE"/>
    <property type="match status" value="1"/>
</dbReference>
<keyword evidence="7" id="KW-0464">Manganese</keyword>
<evidence type="ECO:0000256" key="5">
    <source>
        <dbReference type="ARBA" id="ARBA00022723"/>
    </source>
</evidence>
<dbReference type="EMBL" id="AP014564">
    <property type="protein sequence ID" value="BAV94941.1"/>
    <property type="molecule type" value="Genomic_DNA"/>
</dbReference>
<keyword evidence="13" id="KW-1185">Reference proteome</keyword>
<keyword evidence="8" id="KW-0414">Isoprene biosynthesis</keyword>
<dbReference type="Gene3D" id="3.90.79.10">
    <property type="entry name" value="Nucleoside Triphosphate Pyrophosphohydrolase"/>
    <property type="match status" value="1"/>
</dbReference>